<sequence length="314" mass="34961">MWESQVEYHVYHNDWLEVSKLLEVVPPYALSPGSLSISLDDIHPASSIEYGHEPPEFNKYSSFLQDLDTVCMTAKHQTFHVSYKQVIFCVVKEAYGAAACKQIYLFGGLLGPTNDGSSELLVIGDASIHPDAMQSLHKVVIHFCAQYNLLYLLDIYLDTHKLAIDHSSLSFLFDAAGDNEWVKCLLLMRVKGKEYDASFLNARAVAVLNSVPGNKLTVEMDDIIHAVDDIAGAGEMAALATLMLAPAPLQECLSSGSVKDTVALLNAPWRTLDQPFIDPACRNLKAKMSGYSELLDYLNWREGVFFSSLREFFR</sequence>
<proteinExistence type="predicted"/>
<dbReference type="EMBL" id="JBEAFC010000002">
    <property type="protein sequence ID" value="KAL1567192.1"/>
    <property type="molecule type" value="Genomic_DNA"/>
</dbReference>
<accession>A0ABD1IFB2</accession>
<name>A0ABD1IFB2_SALDI</name>
<dbReference type="AlphaFoldDB" id="A0ABD1IFB2"/>
<comment type="caution">
    <text evidence="1">The sequence shown here is derived from an EMBL/GenBank/DDBJ whole genome shotgun (WGS) entry which is preliminary data.</text>
</comment>
<dbReference type="PANTHER" id="PTHR13650">
    <property type="entry name" value="SPATACSIN"/>
    <property type="match status" value="1"/>
</dbReference>
<dbReference type="InterPro" id="IPR028103">
    <property type="entry name" value="Spatacsin"/>
</dbReference>
<dbReference type="Proteomes" id="UP001567538">
    <property type="component" value="Unassembled WGS sequence"/>
</dbReference>
<evidence type="ECO:0000313" key="1">
    <source>
        <dbReference type="EMBL" id="KAL1567192.1"/>
    </source>
</evidence>
<reference evidence="1 2" key="1">
    <citation type="submission" date="2024-06" db="EMBL/GenBank/DDBJ databases">
        <title>A chromosome level genome sequence of Diviner's sage (Salvia divinorum).</title>
        <authorList>
            <person name="Ford S.A."/>
            <person name="Ro D.-K."/>
            <person name="Ness R.W."/>
            <person name="Phillips M.A."/>
        </authorList>
    </citation>
    <scope>NUCLEOTIDE SEQUENCE [LARGE SCALE GENOMIC DNA]</scope>
    <source>
        <strain evidence="1">SAF-2024a</strain>
        <tissue evidence="1">Leaf</tissue>
    </source>
</reference>
<dbReference type="PANTHER" id="PTHR13650:SF0">
    <property type="entry name" value="SPATACSIN"/>
    <property type="match status" value="1"/>
</dbReference>
<keyword evidence="2" id="KW-1185">Reference proteome</keyword>
<gene>
    <name evidence="1" type="ORF">AAHA92_02697</name>
</gene>
<evidence type="ECO:0000313" key="2">
    <source>
        <dbReference type="Proteomes" id="UP001567538"/>
    </source>
</evidence>
<protein>
    <submittedName>
        <fullName evidence="1">Uncharacterized protein</fullName>
    </submittedName>
</protein>
<organism evidence="1 2">
    <name type="scientific">Salvia divinorum</name>
    <name type="common">Maria pastora</name>
    <name type="synonym">Diviner's sage</name>
    <dbReference type="NCBI Taxonomy" id="28513"/>
    <lineage>
        <taxon>Eukaryota</taxon>
        <taxon>Viridiplantae</taxon>
        <taxon>Streptophyta</taxon>
        <taxon>Embryophyta</taxon>
        <taxon>Tracheophyta</taxon>
        <taxon>Spermatophyta</taxon>
        <taxon>Magnoliopsida</taxon>
        <taxon>eudicotyledons</taxon>
        <taxon>Gunneridae</taxon>
        <taxon>Pentapetalae</taxon>
        <taxon>asterids</taxon>
        <taxon>lamiids</taxon>
        <taxon>Lamiales</taxon>
        <taxon>Lamiaceae</taxon>
        <taxon>Nepetoideae</taxon>
        <taxon>Mentheae</taxon>
        <taxon>Salviinae</taxon>
        <taxon>Salvia</taxon>
        <taxon>Salvia subgen. Calosphace</taxon>
    </lineage>
</organism>